<organism evidence="1 2">
    <name type="scientific">Globodera rostochiensis</name>
    <name type="common">Golden nematode worm</name>
    <name type="synonym">Heterodera rostochiensis</name>
    <dbReference type="NCBI Taxonomy" id="31243"/>
    <lineage>
        <taxon>Eukaryota</taxon>
        <taxon>Metazoa</taxon>
        <taxon>Ecdysozoa</taxon>
        <taxon>Nematoda</taxon>
        <taxon>Chromadorea</taxon>
        <taxon>Rhabditida</taxon>
        <taxon>Tylenchina</taxon>
        <taxon>Tylenchomorpha</taxon>
        <taxon>Tylenchoidea</taxon>
        <taxon>Heteroderidae</taxon>
        <taxon>Heteroderinae</taxon>
        <taxon>Globodera</taxon>
    </lineage>
</organism>
<name>A0A914I1Q0_GLORO</name>
<proteinExistence type="predicted"/>
<protein>
    <submittedName>
        <fullName evidence="2">Uncharacterized protein</fullName>
    </submittedName>
</protein>
<dbReference type="Proteomes" id="UP000887572">
    <property type="component" value="Unplaced"/>
</dbReference>
<accession>A0A914I1Q0</accession>
<dbReference type="WBParaSite" id="Gr19_v10_g5793.t1">
    <property type="protein sequence ID" value="Gr19_v10_g5793.t1"/>
    <property type="gene ID" value="Gr19_v10_g5793"/>
</dbReference>
<sequence length="196" mass="22342">MMFLEELRLAGAAAGFCFFHQQFGNKSPNFILICADVWLGVFAFIDPFELGLKMALISERFDVLVDVHFKLRKWSLGRLKILRATDGNGAGIVKNFDDPLPIPQGPLHANYADQSVIKFLQRIRRLFDSAETSVYVWTSDDQSRSWEIIRQKIWPLINDNIYNLVTRKASSIWPAIDKAVPWLNLPPALARLVAPK</sequence>
<keyword evidence="1" id="KW-1185">Reference proteome</keyword>
<evidence type="ECO:0000313" key="2">
    <source>
        <dbReference type="WBParaSite" id="Gr19_v10_g5793.t1"/>
    </source>
</evidence>
<dbReference type="AlphaFoldDB" id="A0A914I1Q0"/>
<evidence type="ECO:0000313" key="1">
    <source>
        <dbReference type="Proteomes" id="UP000887572"/>
    </source>
</evidence>
<reference evidence="2" key="1">
    <citation type="submission" date="2022-11" db="UniProtKB">
        <authorList>
            <consortium name="WormBaseParasite"/>
        </authorList>
    </citation>
    <scope>IDENTIFICATION</scope>
</reference>